<accession>A0A432Z5Y1</accession>
<dbReference type="Proteomes" id="UP000288058">
    <property type="component" value="Unassembled WGS sequence"/>
</dbReference>
<keyword evidence="1" id="KW-0732">Signal</keyword>
<sequence length="116" mass="12884">MRTLLLLSAFVFSHVTAADTLTTENYIVEVESRCAEGSVSCNDVHYTGVSKVSGNRINLEGKTWHTKCADGVTPCRFLGYRFENGNTTYIVLESGVLRVVQGKDRVLVDEKGTWSY</sequence>
<dbReference type="OrthoDB" id="512976at2"/>
<keyword evidence="3" id="KW-1185">Reference proteome</keyword>
<dbReference type="RefSeq" id="WP_126779811.1">
    <property type="nucleotide sequence ID" value="NZ_PIQC01000001.1"/>
</dbReference>
<evidence type="ECO:0000313" key="2">
    <source>
        <dbReference type="EMBL" id="RUO73265.1"/>
    </source>
</evidence>
<proteinExistence type="predicted"/>
<dbReference type="AlphaFoldDB" id="A0A432Z5Y1"/>
<feature type="signal peptide" evidence="1">
    <location>
        <begin position="1"/>
        <end position="17"/>
    </location>
</feature>
<evidence type="ECO:0008006" key="4">
    <source>
        <dbReference type="Google" id="ProtNLM"/>
    </source>
</evidence>
<dbReference type="EMBL" id="PIQC01000001">
    <property type="protein sequence ID" value="RUO73265.1"/>
    <property type="molecule type" value="Genomic_DNA"/>
</dbReference>
<organism evidence="2 3">
    <name type="scientific">Idiomarina ramblicola</name>
    <dbReference type="NCBI Taxonomy" id="263724"/>
    <lineage>
        <taxon>Bacteria</taxon>
        <taxon>Pseudomonadati</taxon>
        <taxon>Pseudomonadota</taxon>
        <taxon>Gammaproteobacteria</taxon>
        <taxon>Alteromonadales</taxon>
        <taxon>Idiomarinaceae</taxon>
        <taxon>Idiomarina</taxon>
    </lineage>
</organism>
<name>A0A432Z5Y1_9GAMM</name>
<reference evidence="3" key="1">
    <citation type="journal article" date="2018" name="Front. Microbiol.">
        <title>Genome-Based Analysis Reveals the Taxonomy and Diversity of the Family Idiomarinaceae.</title>
        <authorList>
            <person name="Liu Y."/>
            <person name="Lai Q."/>
            <person name="Shao Z."/>
        </authorList>
    </citation>
    <scope>NUCLEOTIDE SEQUENCE [LARGE SCALE GENOMIC DNA]</scope>
    <source>
        <strain evidence="3">R22</strain>
    </source>
</reference>
<protein>
    <recommendedName>
        <fullName evidence="4">DUF3019 domain-containing protein</fullName>
    </recommendedName>
</protein>
<evidence type="ECO:0000256" key="1">
    <source>
        <dbReference type="SAM" id="SignalP"/>
    </source>
</evidence>
<comment type="caution">
    <text evidence="2">The sequence shown here is derived from an EMBL/GenBank/DDBJ whole genome shotgun (WGS) entry which is preliminary data.</text>
</comment>
<evidence type="ECO:0000313" key="3">
    <source>
        <dbReference type="Proteomes" id="UP000288058"/>
    </source>
</evidence>
<gene>
    <name evidence="2" type="ORF">CWI78_02120</name>
</gene>
<feature type="chain" id="PRO_5019486592" description="DUF3019 domain-containing protein" evidence="1">
    <location>
        <begin position="18"/>
        <end position="116"/>
    </location>
</feature>